<dbReference type="Proteomes" id="UP000006729">
    <property type="component" value="Chromosome 17"/>
</dbReference>
<evidence type="ECO:0000313" key="1">
    <source>
        <dbReference type="EMBL" id="PNS95916.1"/>
    </source>
</evidence>
<organism evidence="1 2">
    <name type="scientific">Populus trichocarpa</name>
    <name type="common">Western balsam poplar</name>
    <name type="synonym">Populus balsamifera subsp. trichocarpa</name>
    <dbReference type="NCBI Taxonomy" id="3694"/>
    <lineage>
        <taxon>Eukaryota</taxon>
        <taxon>Viridiplantae</taxon>
        <taxon>Streptophyta</taxon>
        <taxon>Embryophyta</taxon>
        <taxon>Tracheophyta</taxon>
        <taxon>Spermatophyta</taxon>
        <taxon>Magnoliopsida</taxon>
        <taxon>eudicotyledons</taxon>
        <taxon>Gunneridae</taxon>
        <taxon>Pentapetalae</taxon>
        <taxon>rosids</taxon>
        <taxon>fabids</taxon>
        <taxon>Malpighiales</taxon>
        <taxon>Salicaceae</taxon>
        <taxon>Saliceae</taxon>
        <taxon>Populus</taxon>
    </lineage>
</organism>
<sequence>MALIGFCFTKKLWQVLSGINISSVYLANHRCQHFNCGNQAYPVNYFSELYMFVFVCLCIQAHGNNN</sequence>
<dbReference type="EMBL" id="CM009306">
    <property type="protein sequence ID" value="PNS95916.1"/>
    <property type="molecule type" value="Genomic_DNA"/>
</dbReference>
<accession>A0A2K1X554</accession>
<gene>
    <name evidence="1" type="ORF">POPTR_017G085700</name>
</gene>
<proteinExistence type="predicted"/>
<protein>
    <submittedName>
        <fullName evidence="1">Uncharacterized protein</fullName>
    </submittedName>
</protein>
<name>A0A2K1X554_POPTR</name>
<dbReference type="AlphaFoldDB" id="A0A2K1X554"/>
<reference evidence="1 2" key="1">
    <citation type="journal article" date="2006" name="Science">
        <title>The genome of black cottonwood, Populus trichocarpa (Torr. &amp; Gray).</title>
        <authorList>
            <person name="Tuskan G.A."/>
            <person name="Difazio S."/>
            <person name="Jansson S."/>
            <person name="Bohlmann J."/>
            <person name="Grigoriev I."/>
            <person name="Hellsten U."/>
            <person name="Putnam N."/>
            <person name="Ralph S."/>
            <person name="Rombauts S."/>
            <person name="Salamov A."/>
            <person name="Schein J."/>
            <person name="Sterck L."/>
            <person name="Aerts A."/>
            <person name="Bhalerao R.R."/>
            <person name="Bhalerao R.P."/>
            <person name="Blaudez D."/>
            <person name="Boerjan W."/>
            <person name="Brun A."/>
            <person name="Brunner A."/>
            <person name="Busov V."/>
            <person name="Campbell M."/>
            <person name="Carlson J."/>
            <person name="Chalot M."/>
            <person name="Chapman J."/>
            <person name="Chen G.L."/>
            <person name="Cooper D."/>
            <person name="Coutinho P.M."/>
            <person name="Couturier J."/>
            <person name="Covert S."/>
            <person name="Cronk Q."/>
            <person name="Cunningham R."/>
            <person name="Davis J."/>
            <person name="Degroeve S."/>
            <person name="Dejardin A."/>
            <person name="Depamphilis C."/>
            <person name="Detter J."/>
            <person name="Dirks B."/>
            <person name="Dubchak I."/>
            <person name="Duplessis S."/>
            <person name="Ehlting J."/>
            <person name="Ellis B."/>
            <person name="Gendler K."/>
            <person name="Goodstein D."/>
            <person name="Gribskov M."/>
            <person name="Grimwood J."/>
            <person name="Groover A."/>
            <person name="Gunter L."/>
            <person name="Hamberger B."/>
            <person name="Heinze B."/>
            <person name="Helariutta Y."/>
            <person name="Henrissat B."/>
            <person name="Holligan D."/>
            <person name="Holt R."/>
            <person name="Huang W."/>
            <person name="Islam-Faridi N."/>
            <person name="Jones S."/>
            <person name="Jones-Rhoades M."/>
            <person name="Jorgensen R."/>
            <person name="Joshi C."/>
            <person name="Kangasjarvi J."/>
            <person name="Karlsson J."/>
            <person name="Kelleher C."/>
            <person name="Kirkpatrick R."/>
            <person name="Kirst M."/>
            <person name="Kohler A."/>
            <person name="Kalluri U."/>
            <person name="Larimer F."/>
            <person name="Leebens-Mack J."/>
            <person name="Leple J.C."/>
            <person name="Locascio P."/>
            <person name="Lou Y."/>
            <person name="Lucas S."/>
            <person name="Martin F."/>
            <person name="Montanini B."/>
            <person name="Napoli C."/>
            <person name="Nelson D.R."/>
            <person name="Nelson C."/>
            <person name="Nieminen K."/>
            <person name="Nilsson O."/>
            <person name="Pereda V."/>
            <person name="Peter G."/>
            <person name="Philippe R."/>
            <person name="Pilate G."/>
            <person name="Poliakov A."/>
            <person name="Razumovskaya J."/>
            <person name="Richardson P."/>
            <person name="Rinaldi C."/>
            <person name="Ritland K."/>
            <person name="Rouze P."/>
            <person name="Ryaboy D."/>
            <person name="Schmutz J."/>
            <person name="Schrader J."/>
            <person name="Segerman B."/>
            <person name="Shin H."/>
            <person name="Siddiqui A."/>
            <person name="Sterky F."/>
            <person name="Terry A."/>
            <person name="Tsai C.J."/>
            <person name="Uberbacher E."/>
            <person name="Unneberg P."/>
            <person name="Vahala J."/>
            <person name="Wall K."/>
            <person name="Wessler S."/>
            <person name="Yang G."/>
            <person name="Yin T."/>
            <person name="Douglas C."/>
            <person name="Marra M."/>
            <person name="Sandberg G."/>
            <person name="Van de Peer Y."/>
            <person name="Rokhsar D."/>
        </authorList>
    </citation>
    <scope>NUCLEOTIDE SEQUENCE [LARGE SCALE GENOMIC DNA]</scope>
    <source>
        <strain evidence="2">cv. Nisqually</strain>
    </source>
</reference>
<evidence type="ECO:0000313" key="2">
    <source>
        <dbReference type="Proteomes" id="UP000006729"/>
    </source>
</evidence>
<keyword evidence="2" id="KW-1185">Reference proteome</keyword>
<dbReference type="InParanoid" id="A0A2K1X554"/>